<feature type="non-terminal residue" evidence="2">
    <location>
        <position position="168"/>
    </location>
</feature>
<comment type="caution">
    <text evidence="2">The sequence shown here is derived from an EMBL/GenBank/DDBJ whole genome shotgun (WGS) entry which is preliminary data.</text>
</comment>
<evidence type="ECO:0000256" key="1">
    <source>
        <dbReference type="SAM" id="MobiDB-lite"/>
    </source>
</evidence>
<feature type="compositionally biased region" description="Low complexity" evidence="1">
    <location>
        <begin position="10"/>
        <end position="31"/>
    </location>
</feature>
<proteinExistence type="predicted"/>
<name>A0A813I261_POLGL</name>
<dbReference type="Proteomes" id="UP000654075">
    <property type="component" value="Unassembled WGS sequence"/>
</dbReference>
<protein>
    <submittedName>
        <fullName evidence="2">Uncharacterized protein</fullName>
    </submittedName>
</protein>
<feature type="region of interest" description="Disordered" evidence="1">
    <location>
        <begin position="1"/>
        <end position="69"/>
    </location>
</feature>
<dbReference type="EMBL" id="CAJNNV010033459">
    <property type="protein sequence ID" value="CAE8643909.1"/>
    <property type="molecule type" value="Genomic_DNA"/>
</dbReference>
<evidence type="ECO:0000313" key="2">
    <source>
        <dbReference type="EMBL" id="CAE8643909.1"/>
    </source>
</evidence>
<reference evidence="2" key="1">
    <citation type="submission" date="2021-02" db="EMBL/GenBank/DDBJ databases">
        <authorList>
            <person name="Dougan E. K."/>
            <person name="Rhodes N."/>
            <person name="Thang M."/>
            <person name="Chan C."/>
        </authorList>
    </citation>
    <scope>NUCLEOTIDE SEQUENCE</scope>
</reference>
<evidence type="ECO:0000313" key="3">
    <source>
        <dbReference type="Proteomes" id="UP000654075"/>
    </source>
</evidence>
<feature type="compositionally biased region" description="Gly residues" evidence="1">
    <location>
        <begin position="49"/>
        <end position="58"/>
    </location>
</feature>
<feature type="compositionally biased region" description="Basic and acidic residues" evidence="1">
    <location>
        <begin position="137"/>
        <end position="146"/>
    </location>
</feature>
<sequence>APDRPDRASSRTAPPSRSPGAGSGSDASANAERGGGAVEASAQRRRGASTGGAAGDGRSGGRRAEGTRDGAWADLAVLTPQALLFKAFDRIPFGAVDLGRAWQDMGGMLGTGAPPPRVSRKSAIKQDNLQGLRPSRQRPDEREPGRRERRHGGQKAPETGDTPAVVTE</sequence>
<gene>
    <name evidence="2" type="ORF">PGLA1383_LOCUS58198</name>
</gene>
<feature type="non-terminal residue" evidence="2">
    <location>
        <position position="1"/>
    </location>
</feature>
<keyword evidence="3" id="KW-1185">Reference proteome</keyword>
<accession>A0A813I261</accession>
<dbReference type="AlphaFoldDB" id="A0A813I261"/>
<organism evidence="2 3">
    <name type="scientific">Polarella glacialis</name>
    <name type="common">Dinoflagellate</name>
    <dbReference type="NCBI Taxonomy" id="89957"/>
    <lineage>
        <taxon>Eukaryota</taxon>
        <taxon>Sar</taxon>
        <taxon>Alveolata</taxon>
        <taxon>Dinophyceae</taxon>
        <taxon>Suessiales</taxon>
        <taxon>Suessiaceae</taxon>
        <taxon>Polarella</taxon>
    </lineage>
</organism>
<feature type="region of interest" description="Disordered" evidence="1">
    <location>
        <begin position="104"/>
        <end position="168"/>
    </location>
</feature>